<sequence>MDEYLLSLETNVTCNKPEVVLTILHFNDVYEIEARPEEPVGGAARFATALKVFQSLNPLVVFSGDCLSPSLLSTVTKGKHMVDVLNKLGVHCAVYGNHEFDFGVDYLEEQTKNMTFPWFLSNVYDRFTHETLGHGMVSSILEWNSLKIGVMGLVEEDWLDTLGTVDKNNIHYTDYVETADHLSAELRDKGADLVIAVTHMRWRNDIRLASESNGVDLILGGHDHEYGVLEVNGILIVKSGSEFRYLSKIDVVKDQDGTFKYTCEKRATMRDLEEDAEIKQIVKGYTDNMQHMLGEVLCHTDVTLDGRCATVRRAECNLGNLITNAMLEATHAEAAILNSGTLRSDRLHPAGPLTMHDLLQILPLKDPVLVVEATGQQLYEGLENGVSIYPDLDGRFPQVSGIQFGFNPNGKPGHRVISKTVKVQGKSLDRDRKYAVAMKEFLTKGKDGYTMFSSCPHRHDIENAQILSTILINHFESGQIVRGTKRCMSGHRMGLIKVSSSPSVTKSENLEGEVGVAVVPGVEGRIFHVYPEGQSETEALRTSADISKCCTETQPKTPNSKQCRWR</sequence>
<keyword evidence="4" id="KW-0547">Nucleotide-binding</keyword>
<protein>
    <recommendedName>
        <fullName evidence="3">Ecto-5'-nucleotidase</fullName>
    </recommendedName>
</protein>
<evidence type="ECO:0000259" key="5">
    <source>
        <dbReference type="Pfam" id="PF00149"/>
    </source>
</evidence>
<dbReference type="Gene3D" id="3.60.21.10">
    <property type="match status" value="1"/>
</dbReference>
<dbReference type="SUPFAM" id="SSF56300">
    <property type="entry name" value="Metallo-dependent phosphatases"/>
    <property type="match status" value="1"/>
</dbReference>
<organism evidence="7 8">
    <name type="scientific">Oncorhynchus kisutch</name>
    <name type="common">Coho salmon</name>
    <name type="synonym">Salmo kisutch</name>
    <dbReference type="NCBI Taxonomy" id="8019"/>
    <lineage>
        <taxon>Eukaryota</taxon>
        <taxon>Metazoa</taxon>
        <taxon>Chordata</taxon>
        <taxon>Craniata</taxon>
        <taxon>Vertebrata</taxon>
        <taxon>Euteleostomi</taxon>
        <taxon>Actinopterygii</taxon>
        <taxon>Neopterygii</taxon>
        <taxon>Teleostei</taxon>
        <taxon>Protacanthopterygii</taxon>
        <taxon>Salmoniformes</taxon>
        <taxon>Salmonidae</taxon>
        <taxon>Salmoninae</taxon>
        <taxon>Oncorhynchus</taxon>
    </lineage>
</organism>
<dbReference type="PRINTS" id="PR01607">
    <property type="entry name" value="APYRASEFAMLY"/>
</dbReference>
<dbReference type="AlphaFoldDB" id="A0A8C7IJ77"/>
<dbReference type="InterPro" id="IPR029052">
    <property type="entry name" value="Metallo-depent_PP-like"/>
</dbReference>
<dbReference type="GO" id="GO:0016787">
    <property type="term" value="F:hydrolase activity"/>
    <property type="evidence" value="ECO:0007669"/>
    <property type="project" value="UniProtKB-KW"/>
</dbReference>
<evidence type="ECO:0000256" key="2">
    <source>
        <dbReference type="ARBA" id="ARBA00022729"/>
    </source>
</evidence>
<dbReference type="CDD" id="cd07406">
    <property type="entry name" value="MPP_CG11883_N"/>
    <property type="match status" value="1"/>
</dbReference>
<evidence type="ECO:0000313" key="7">
    <source>
        <dbReference type="Ensembl" id="ENSOKIP00005072889.1"/>
    </source>
</evidence>
<feature type="domain" description="5'-Nucleotidase C-terminal" evidence="6">
    <location>
        <begin position="299"/>
        <end position="453"/>
    </location>
</feature>
<dbReference type="PANTHER" id="PTHR11575:SF48">
    <property type="entry name" value="5'-NUCLEOTIDASE"/>
    <property type="match status" value="1"/>
</dbReference>
<dbReference type="Proteomes" id="UP000694557">
    <property type="component" value="Unassembled WGS sequence"/>
</dbReference>
<dbReference type="GO" id="GO:0009166">
    <property type="term" value="P:nucleotide catabolic process"/>
    <property type="evidence" value="ECO:0007669"/>
    <property type="project" value="InterPro"/>
</dbReference>
<evidence type="ECO:0000256" key="4">
    <source>
        <dbReference type="RuleBase" id="RU362119"/>
    </source>
</evidence>
<proteinExistence type="inferred from homology"/>
<dbReference type="SUPFAM" id="SSF55816">
    <property type="entry name" value="5'-nucleotidase (syn. UDP-sugar hydrolase), C-terminal domain"/>
    <property type="match status" value="1"/>
</dbReference>
<reference evidence="7" key="2">
    <citation type="submission" date="2025-09" db="UniProtKB">
        <authorList>
            <consortium name="Ensembl"/>
        </authorList>
    </citation>
    <scope>IDENTIFICATION</scope>
</reference>
<evidence type="ECO:0000313" key="8">
    <source>
        <dbReference type="Proteomes" id="UP000694557"/>
    </source>
</evidence>
<dbReference type="InterPro" id="IPR036907">
    <property type="entry name" value="5'-Nucleotdase_C_sf"/>
</dbReference>
<dbReference type="InterPro" id="IPR041821">
    <property type="entry name" value="CG11883_N"/>
</dbReference>
<evidence type="ECO:0000256" key="3">
    <source>
        <dbReference type="ARBA" id="ARBA00029793"/>
    </source>
</evidence>
<comment type="similarity">
    <text evidence="1 4">Belongs to the 5'-nucleotidase family.</text>
</comment>
<evidence type="ECO:0000256" key="1">
    <source>
        <dbReference type="ARBA" id="ARBA00006654"/>
    </source>
</evidence>
<gene>
    <name evidence="7" type="primary">LOC109894946</name>
</gene>
<keyword evidence="4" id="KW-0378">Hydrolase</keyword>
<keyword evidence="8" id="KW-1185">Reference proteome</keyword>
<dbReference type="InterPro" id="IPR008334">
    <property type="entry name" value="5'-Nucleotdase_C"/>
</dbReference>
<dbReference type="PANTHER" id="PTHR11575">
    <property type="entry name" value="5'-NUCLEOTIDASE-RELATED"/>
    <property type="match status" value="1"/>
</dbReference>
<reference evidence="7" key="1">
    <citation type="submission" date="2025-08" db="UniProtKB">
        <authorList>
            <consortium name="Ensembl"/>
        </authorList>
    </citation>
    <scope>IDENTIFICATION</scope>
</reference>
<dbReference type="GO" id="GO:0000166">
    <property type="term" value="F:nucleotide binding"/>
    <property type="evidence" value="ECO:0007669"/>
    <property type="project" value="UniProtKB-KW"/>
</dbReference>
<name>A0A8C7IJ77_ONCKI</name>
<dbReference type="Pfam" id="PF02872">
    <property type="entry name" value="5_nucleotid_C"/>
    <property type="match status" value="1"/>
</dbReference>
<feature type="domain" description="Calcineurin-like phosphoesterase" evidence="5">
    <location>
        <begin position="22"/>
        <end position="226"/>
    </location>
</feature>
<dbReference type="InterPro" id="IPR006179">
    <property type="entry name" value="5_nucleotidase/apyrase"/>
</dbReference>
<dbReference type="Pfam" id="PF00149">
    <property type="entry name" value="Metallophos"/>
    <property type="match status" value="1"/>
</dbReference>
<dbReference type="GeneTree" id="ENSGT00530000063775"/>
<accession>A0A8C7IJ77</accession>
<keyword evidence="2" id="KW-0732">Signal</keyword>
<dbReference type="InterPro" id="IPR004843">
    <property type="entry name" value="Calcineurin-like_PHP"/>
</dbReference>
<dbReference type="Ensembl" id="ENSOKIT00005077663.1">
    <property type="protein sequence ID" value="ENSOKIP00005072889.1"/>
    <property type="gene ID" value="ENSOKIG00005031469.1"/>
</dbReference>
<dbReference type="Gene3D" id="3.90.780.10">
    <property type="entry name" value="5'-Nucleotidase, C-terminal domain"/>
    <property type="match status" value="1"/>
</dbReference>
<evidence type="ECO:0000259" key="6">
    <source>
        <dbReference type="Pfam" id="PF02872"/>
    </source>
</evidence>